<dbReference type="CDD" id="cd02042">
    <property type="entry name" value="ParAB_family"/>
    <property type="match status" value="1"/>
</dbReference>
<reference evidence="2 3" key="1">
    <citation type="submission" date="2015-07" db="EMBL/GenBank/DDBJ databases">
        <title>Draft genome sequences of 17 French Clostridium botulinum group III.</title>
        <authorList>
            <person name="Woudstra C."/>
            <person name="Le Marechal C."/>
            <person name="Souillard R."/>
            <person name="Bayon-Auboyer M.-H."/>
            <person name="Dessouter D."/>
            <person name="Fach P."/>
        </authorList>
    </citation>
    <scope>NUCLEOTIDE SEQUENCE [LARGE SCALE GENOMIC DNA]</scope>
    <source>
        <strain evidence="2 3">12LNRI-CD</strain>
    </source>
</reference>
<protein>
    <recommendedName>
        <fullName evidence="1">AAA domain-containing protein</fullName>
    </recommendedName>
</protein>
<dbReference type="Proteomes" id="UP000037540">
    <property type="component" value="Unassembled WGS sequence"/>
</dbReference>
<dbReference type="PANTHER" id="PTHR13696">
    <property type="entry name" value="P-LOOP CONTAINING NUCLEOSIDE TRIPHOSPHATE HYDROLASE"/>
    <property type="match status" value="1"/>
</dbReference>
<gene>
    <name evidence="2" type="ORF">ADU74_09305</name>
</gene>
<proteinExistence type="predicted"/>
<dbReference type="InterPro" id="IPR025669">
    <property type="entry name" value="AAA_dom"/>
</dbReference>
<dbReference type="Gene3D" id="3.40.50.300">
    <property type="entry name" value="P-loop containing nucleotide triphosphate hydrolases"/>
    <property type="match status" value="1"/>
</dbReference>
<dbReference type="Pfam" id="PF13614">
    <property type="entry name" value="AAA_31"/>
    <property type="match status" value="1"/>
</dbReference>
<dbReference type="PANTHER" id="PTHR13696:SF52">
    <property type="entry name" value="PARA FAMILY PROTEIN CT_582"/>
    <property type="match status" value="1"/>
</dbReference>
<dbReference type="AlphaFoldDB" id="A0A9Q1UXK3"/>
<dbReference type="EMBL" id="LGVR01000051">
    <property type="protein sequence ID" value="KOA85917.1"/>
    <property type="molecule type" value="Genomic_DNA"/>
</dbReference>
<sequence length="262" mass="29658">MNKISIGTLKGGVGKSTTAATIASILALEHNKKVLIIDTDPQGNTTSLFQLDEIQENYKSIKDIFENININPKEIICETGFDNLHIIGSTIFLTATEMKLVPETAREFCLKRYFKKHKDFFDKYDYIIFDTNPSMSVINQNVFSIADSIILISETGIGSYKGIELFDFLWGSIADKLGLDKNIKALLINRANKQTVMYKDYVDFLKNNELTKDILLKNTISESIKFKEAEINNSTINTFDCNSKYSIEFCSVVNELLERGLI</sequence>
<dbReference type="InterPro" id="IPR027417">
    <property type="entry name" value="P-loop_NTPase"/>
</dbReference>
<dbReference type="RefSeq" id="WP_013721017.1">
    <property type="nucleotide sequence ID" value="NZ_LGVP01000079.1"/>
</dbReference>
<dbReference type="SUPFAM" id="SSF52540">
    <property type="entry name" value="P-loop containing nucleoside triphosphate hydrolases"/>
    <property type="match status" value="1"/>
</dbReference>
<name>A0A9Q1UXK3_CLOBO</name>
<organism evidence="2 3">
    <name type="scientific">Clostridium botulinum</name>
    <dbReference type="NCBI Taxonomy" id="1491"/>
    <lineage>
        <taxon>Bacteria</taxon>
        <taxon>Bacillati</taxon>
        <taxon>Bacillota</taxon>
        <taxon>Clostridia</taxon>
        <taxon>Eubacteriales</taxon>
        <taxon>Clostridiaceae</taxon>
        <taxon>Clostridium</taxon>
    </lineage>
</organism>
<evidence type="ECO:0000259" key="1">
    <source>
        <dbReference type="Pfam" id="PF13614"/>
    </source>
</evidence>
<accession>A0A9Q1UXK3</accession>
<dbReference type="InterPro" id="IPR050678">
    <property type="entry name" value="DNA_Partitioning_ATPase"/>
</dbReference>
<comment type="caution">
    <text evidence="2">The sequence shown here is derived from an EMBL/GenBank/DDBJ whole genome shotgun (WGS) entry which is preliminary data.</text>
</comment>
<evidence type="ECO:0000313" key="2">
    <source>
        <dbReference type="EMBL" id="KOA85917.1"/>
    </source>
</evidence>
<evidence type="ECO:0000313" key="3">
    <source>
        <dbReference type="Proteomes" id="UP000037540"/>
    </source>
</evidence>
<feature type="domain" description="AAA" evidence="1">
    <location>
        <begin position="1"/>
        <end position="165"/>
    </location>
</feature>